<accession>A0A1T5DKU6</accession>
<keyword evidence="2" id="KW-1185">Reference proteome</keyword>
<name>A0A1T5DKU6_9BACT</name>
<gene>
    <name evidence="1" type="ORF">SAMN05660293_01681</name>
</gene>
<dbReference type="Proteomes" id="UP000190897">
    <property type="component" value="Unassembled WGS sequence"/>
</dbReference>
<evidence type="ECO:0000313" key="1">
    <source>
        <dbReference type="EMBL" id="SKB72083.1"/>
    </source>
</evidence>
<dbReference type="InterPro" id="IPR011747">
    <property type="entry name" value="CHP02241"/>
</dbReference>
<dbReference type="PANTHER" id="PTHR38009:SF1">
    <property type="entry name" value="CONSERVED HYPOTHETICAL PHAGE TAIL PROTEIN"/>
    <property type="match status" value="1"/>
</dbReference>
<dbReference type="NCBIfam" id="TIGR02241">
    <property type="entry name" value="conserved hypothetical phage tail region protein"/>
    <property type="match status" value="1"/>
</dbReference>
<dbReference type="EMBL" id="FUZA01000002">
    <property type="protein sequence ID" value="SKB72083.1"/>
    <property type="molecule type" value="Genomic_DNA"/>
</dbReference>
<dbReference type="OrthoDB" id="73314at2"/>
<dbReference type="AlphaFoldDB" id="A0A1T5DKU6"/>
<evidence type="ECO:0000313" key="2">
    <source>
        <dbReference type="Proteomes" id="UP000190897"/>
    </source>
</evidence>
<dbReference type="STRING" id="651661.SAMN05660293_01681"/>
<proteinExistence type="predicted"/>
<dbReference type="RefSeq" id="WP_082214240.1">
    <property type="nucleotide sequence ID" value="NZ_FUZA01000002.1"/>
</dbReference>
<dbReference type="InterPro" id="IPR010667">
    <property type="entry name" value="Phage_T4_Gp19"/>
</dbReference>
<reference evidence="2" key="1">
    <citation type="submission" date="2017-02" db="EMBL/GenBank/DDBJ databases">
        <authorList>
            <person name="Varghese N."/>
            <person name="Submissions S."/>
        </authorList>
    </citation>
    <scope>NUCLEOTIDE SEQUENCE [LARGE SCALE GENOMIC DNA]</scope>
    <source>
        <strain evidence="2">DSM 22270</strain>
    </source>
</reference>
<dbReference type="PANTHER" id="PTHR38009">
    <property type="entry name" value="CONSERVED HYPOTHETICAL PHAGE TAIL PROTEIN"/>
    <property type="match status" value="1"/>
</dbReference>
<protein>
    <submittedName>
        <fullName evidence="1">Conserved hypothetical phage tail region protein</fullName>
    </submittedName>
</protein>
<dbReference type="GO" id="GO:0005198">
    <property type="term" value="F:structural molecule activity"/>
    <property type="evidence" value="ECO:0007669"/>
    <property type="project" value="InterPro"/>
</dbReference>
<dbReference type="Pfam" id="PF06841">
    <property type="entry name" value="Phage_T4_gp19"/>
    <property type="match status" value="1"/>
</dbReference>
<organism evidence="1 2">
    <name type="scientific">Dyadobacter psychrophilus</name>
    <dbReference type="NCBI Taxonomy" id="651661"/>
    <lineage>
        <taxon>Bacteria</taxon>
        <taxon>Pseudomonadati</taxon>
        <taxon>Bacteroidota</taxon>
        <taxon>Cytophagia</taxon>
        <taxon>Cytophagales</taxon>
        <taxon>Spirosomataceae</taxon>
        <taxon>Dyadobacter</taxon>
    </lineage>
</organism>
<sequence>MAAFPLPVFRFQVAETAPADPLLTTDATIGFSEVSGLTQEVQVIEYRDGLTPQQSAMKMPGIQKVSNITLKRGIVKGHNEFYTWLNSVKLNTIKRKDLVISLLDENNAPAMVWNVKQAWPVKVEGPSLKAAGNEIAVESIELAHEGLTVSIV</sequence>